<protein>
    <submittedName>
        <fullName evidence="1">Uncharacterized protein</fullName>
    </submittedName>
</protein>
<dbReference type="EMBL" id="PDWZ02000009">
    <property type="protein sequence ID" value="KAB2102779.1"/>
    <property type="molecule type" value="Genomic_DNA"/>
</dbReference>
<gene>
    <name evidence="1" type="ORF">AG0111_0g9155</name>
</gene>
<reference evidence="1 2" key="1">
    <citation type="journal article" date="2019" name="bioRxiv">
        <title>Genomics, evolutionary history and diagnostics of the Alternaria alternata species group including apple and Asian pear pathotypes.</title>
        <authorList>
            <person name="Armitage A.D."/>
            <person name="Cockerton H.M."/>
            <person name="Sreenivasaprasad S."/>
            <person name="Woodhall J.W."/>
            <person name="Lane C.R."/>
            <person name="Harrison R.J."/>
            <person name="Clarkson J.P."/>
        </authorList>
    </citation>
    <scope>NUCLEOTIDE SEQUENCE [LARGE SCALE GENOMIC DNA]</scope>
    <source>
        <strain evidence="1 2">FERA 650</strain>
    </source>
</reference>
<dbReference type="Proteomes" id="UP000293547">
    <property type="component" value="Unassembled WGS sequence"/>
</dbReference>
<name>A0ACB6FEB9_9PLEO</name>
<evidence type="ECO:0000313" key="2">
    <source>
        <dbReference type="Proteomes" id="UP000293547"/>
    </source>
</evidence>
<accession>A0ACB6FEB9</accession>
<comment type="caution">
    <text evidence="1">The sequence shown here is derived from an EMBL/GenBank/DDBJ whole genome shotgun (WGS) entry which is preliminary data.</text>
</comment>
<proteinExistence type="predicted"/>
<keyword evidence="2" id="KW-1185">Reference proteome</keyword>
<organism evidence="1 2">
    <name type="scientific">Alternaria gaisen</name>
    <dbReference type="NCBI Taxonomy" id="167740"/>
    <lineage>
        <taxon>Eukaryota</taxon>
        <taxon>Fungi</taxon>
        <taxon>Dikarya</taxon>
        <taxon>Ascomycota</taxon>
        <taxon>Pezizomycotina</taxon>
        <taxon>Dothideomycetes</taxon>
        <taxon>Pleosporomycetidae</taxon>
        <taxon>Pleosporales</taxon>
        <taxon>Pleosporineae</taxon>
        <taxon>Pleosporaceae</taxon>
        <taxon>Alternaria</taxon>
        <taxon>Alternaria sect. Alternaria</taxon>
    </lineage>
</organism>
<evidence type="ECO:0000313" key="1">
    <source>
        <dbReference type="EMBL" id="KAB2102779.1"/>
    </source>
</evidence>
<sequence length="370" mass="40809">MSNKSGSGRDRNSEMPAEKNGKAEREAILKAKLAETLRLAQRLLNELSNDKDAPEPAEILETTGSNVTGQEDEEDDLVKKSTKCEPELSKDKRNSGKANMDEPTTTTSHAHHEKQNLEVSSDLTVTEATLTEKVGVVFDKKSRCIARRKKSNKSNVEILVLADELQWLRRTVARSDLQEVFEHYERAKEAGEFRKVAIPRWHEVQVLESVSLDTDVNSGEDDSSDDDTPGDEKNEPVLPESGDYEQAGVDEQDSLVADAETQTEPDQAARDDAESSSSEESQSSRHQRVSRKDEAATREKKTDIPGKSDRGDEAADKASRSKKDNKRGSAAPASMQRPGKKPKSAKTVKHGKNSGKNDMEGIVDADPEQL</sequence>